<evidence type="ECO:0000256" key="1">
    <source>
        <dbReference type="ARBA" id="ARBA00022722"/>
    </source>
</evidence>
<evidence type="ECO:0000256" key="2">
    <source>
        <dbReference type="ARBA" id="ARBA00022741"/>
    </source>
</evidence>
<comment type="similarity">
    <text evidence="13">Belongs to the helicase family. AddA subfamily.</text>
</comment>
<keyword evidence="10 13" id="KW-0413">Isomerase</keyword>
<keyword evidence="8 13" id="KW-0238">DNA-binding</keyword>
<protein>
    <recommendedName>
        <fullName evidence="13">ATP-dependent helicase/nuclease subunit A</fullName>
        <ecNumber evidence="13">3.1.-.-</ecNumber>
        <ecNumber evidence="13">5.6.2.4</ecNumber>
    </recommendedName>
    <alternativeName>
        <fullName evidence="13">ATP-dependent helicase/nuclease AddA</fullName>
    </alternativeName>
    <alternativeName>
        <fullName evidence="13">DNA 3'-5' helicase AddA</fullName>
    </alternativeName>
</protein>
<dbReference type="RefSeq" id="WP_150204565.1">
    <property type="nucleotide sequence ID" value="NZ_CP043939.1"/>
</dbReference>
<dbReference type="GO" id="GO:0008408">
    <property type="term" value="F:3'-5' exonuclease activity"/>
    <property type="evidence" value="ECO:0007669"/>
    <property type="project" value="UniProtKB-UniRule"/>
</dbReference>
<evidence type="ECO:0000256" key="8">
    <source>
        <dbReference type="ARBA" id="ARBA00023125"/>
    </source>
</evidence>
<evidence type="ECO:0000256" key="13">
    <source>
        <dbReference type="HAMAP-Rule" id="MF_01451"/>
    </source>
</evidence>
<evidence type="ECO:0000313" key="18">
    <source>
        <dbReference type="Proteomes" id="UP000325295"/>
    </source>
</evidence>
<comment type="catalytic activity">
    <reaction evidence="12 13">
        <text>ATP + H2O = ADP + phosphate + H(+)</text>
        <dbReference type="Rhea" id="RHEA:13065"/>
        <dbReference type="ChEBI" id="CHEBI:15377"/>
        <dbReference type="ChEBI" id="CHEBI:15378"/>
        <dbReference type="ChEBI" id="CHEBI:30616"/>
        <dbReference type="ChEBI" id="CHEBI:43474"/>
        <dbReference type="ChEBI" id="CHEBI:456216"/>
        <dbReference type="EC" id="5.6.2.4"/>
    </reaction>
</comment>
<keyword evidence="4 13" id="KW-0378">Hydrolase</keyword>
<organism evidence="17 18">
    <name type="scientific">Paucilactobacillus nenjiangensis</name>
    <dbReference type="NCBI Taxonomy" id="1296540"/>
    <lineage>
        <taxon>Bacteria</taxon>
        <taxon>Bacillati</taxon>
        <taxon>Bacillota</taxon>
        <taxon>Bacilli</taxon>
        <taxon>Lactobacillales</taxon>
        <taxon>Lactobacillaceae</taxon>
        <taxon>Paucilactobacillus</taxon>
    </lineage>
</organism>
<evidence type="ECO:0000259" key="16">
    <source>
        <dbReference type="PROSITE" id="PS51217"/>
    </source>
</evidence>
<evidence type="ECO:0000256" key="11">
    <source>
        <dbReference type="ARBA" id="ARBA00034617"/>
    </source>
</evidence>
<dbReference type="Pfam" id="PF13361">
    <property type="entry name" value="UvrD_C"/>
    <property type="match status" value="1"/>
</dbReference>
<dbReference type="HAMAP" id="MF_01451">
    <property type="entry name" value="AddA"/>
    <property type="match status" value="1"/>
</dbReference>
<keyword evidence="9 13" id="KW-0234">DNA repair</keyword>
<dbReference type="KEGG" id="lnn:F0161_10690"/>
<dbReference type="Gene3D" id="1.10.274.50">
    <property type="match status" value="1"/>
</dbReference>
<dbReference type="PROSITE" id="PS51217">
    <property type="entry name" value="UVRD_HELICASE_CTER"/>
    <property type="match status" value="1"/>
</dbReference>
<dbReference type="CDD" id="cd17932">
    <property type="entry name" value="DEXQc_UvrD"/>
    <property type="match status" value="1"/>
</dbReference>
<evidence type="ECO:0000256" key="3">
    <source>
        <dbReference type="ARBA" id="ARBA00022763"/>
    </source>
</evidence>
<dbReference type="EC" id="5.6.2.4" evidence="13"/>
<dbReference type="SUPFAM" id="SSF52980">
    <property type="entry name" value="Restriction endonuclease-like"/>
    <property type="match status" value="1"/>
</dbReference>
<dbReference type="InterPro" id="IPR014152">
    <property type="entry name" value="AddA"/>
</dbReference>
<dbReference type="GO" id="GO:0043138">
    <property type="term" value="F:3'-5' DNA helicase activity"/>
    <property type="evidence" value="ECO:0007669"/>
    <property type="project" value="UniProtKB-UniRule"/>
</dbReference>
<dbReference type="GO" id="GO:0005829">
    <property type="term" value="C:cytosol"/>
    <property type="evidence" value="ECO:0007669"/>
    <property type="project" value="TreeGrafter"/>
</dbReference>
<feature type="domain" description="UvrD-like helicase C-terminal" evidence="16">
    <location>
        <begin position="502"/>
        <end position="805"/>
    </location>
</feature>
<dbReference type="InterPro" id="IPR014016">
    <property type="entry name" value="UvrD-like_ATP-bd"/>
</dbReference>
<dbReference type="Gene3D" id="3.90.320.10">
    <property type="match status" value="1"/>
</dbReference>
<feature type="binding site" evidence="14">
    <location>
        <begin position="24"/>
        <end position="31"/>
    </location>
    <ligand>
        <name>ATP</name>
        <dbReference type="ChEBI" id="CHEBI:30616"/>
    </ligand>
</feature>
<dbReference type="EC" id="3.1.-.-" evidence="13"/>
<keyword evidence="5 13" id="KW-0347">Helicase</keyword>
<dbReference type="PANTHER" id="PTHR11070">
    <property type="entry name" value="UVRD / RECB / PCRA DNA HELICASE FAMILY MEMBER"/>
    <property type="match status" value="1"/>
</dbReference>
<keyword evidence="2 13" id="KW-0547">Nucleotide-binding</keyword>
<evidence type="ECO:0000256" key="9">
    <source>
        <dbReference type="ARBA" id="ARBA00023204"/>
    </source>
</evidence>
<proteinExistence type="inferred from homology"/>
<dbReference type="InterPro" id="IPR011335">
    <property type="entry name" value="Restrct_endonuc-II-like"/>
</dbReference>
<dbReference type="AlphaFoldDB" id="A0A5P1X2X7"/>
<dbReference type="PANTHER" id="PTHR11070:SF48">
    <property type="entry name" value="ATP-DEPENDENT HELICASE_NUCLEASE SUBUNIT A"/>
    <property type="match status" value="1"/>
</dbReference>
<gene>
    <name evidence="13 17" type="primary">addA</name>
    <name evidence="17" type="ORF">F0161_10690</name>
</gene>
<dbReference type="GO" id="GO:0003690">
    <property type="term" value="F:double-stranded DNA binding"/>
    <property type="evidence" value="ECO:0007669"/>
    <property type="project" value="UniProtKB-UniRule"/>
</dbReference>
<keyword evidence="1 13" id="KW-0540">Nuclease</keyword>
<dbReference type="InterPro" id="IPR011604">
    <property type="entry name" value="PDDEXK-like_dom_sf"/>
</dbReference>
<dbReference type="GO" id="GO:0000724">
    <property type="term" value="P:double-strand break repair via homologous recombination"/>
    <property type="evidence" value="ECO:0007669"/>
    <property type="project" value="UniProtKB-UniRule"/>
</dbReference>
<dbReference type="GO" id="GO:0005524">
    <property type="term" value="F:ATP binding"/>
    <property type="evidence" value="ECO:0007669"/>
    <property type="project" value="UniProtKB-UniRule"/>
</dbReference>
<dbReference type="GO" id="GO:0033202">
    <property type="term" value="C:DNA helicase complex"/>
    <property type="evidence" value="ECO:0007669"/>
    <property type="project" value="TreeGrafter"/>
</dbReference>
<dbReference type="Proteomes" id="UP000325295">
    <property type="component" value="Chromosome"/>
</dbReference>
<keyword evidence="18" id="KW-1185">Reference proteome</keyword>
<keyword evidence="3 13" id="KW-0227">DNA damage</keyword>
<evidence type="ECO:0000313" key="17">
    <source>
        <dbReference type="EMBL" id="QER68260.1"/>
    </source>
</evidence>
<keyword evidence="7 13" id="KW-0067">ATP-binding</keyword>
<name>A0A5P1X2X7_9LACO</name>
<evidence type="ECO:0000256" key="7">
    <source>
        <dbReference type="ARBA" id="ARBA00022840"/>
    </source>
</evidence>
<evidence type="ECO:0000256" key="12">
    <source>
        <dbReference type="ARBA" id="ARBA00048988"/>
    </source>
</evidence>
<dbReference type="Pfam" id="PF00580">
    <property type="entry name" value="UvrD-helicase"/>
    <property type="match status" value="1"/>
</dbReference>
<dbReference type="InterPro" id="IPR000212">
    <property type="entry name" value="DNA_helicase_UvrD/REP"/>
</dbReference>
<evidence type="ECO:0000256" key="6">
    <source>
        <dbReference type="ARBA" id="ARBA00022839"/>
    </source>
</evidence>
<sequence>MATHFTDHQLQAIEDGNQNILVSASAGSGKTSVLVERVIQKLLHHENIDELLVVTFTDAAAKGMRDRIAKALRKTIDATDDDQLKAHLKIQINRLAVADISTLHSFCLHLIKQYYYVIDLDPQFRLMTDETEKQLLRESVWDDVREEFYAQNNDVFERLTQNFSNDRSDDGLTEVVQKVDEFANATPDPEKWLNALVKSYQLDDANFVETSLYQQQLLPILLEELQQAESELEMAMNAAGEDVFDKPRIILENEMAQLQGIVFSVKNDMWDKSFELFHNCEFKKFLGPRKNSDPDAAAAFEPIKEARNHAKAIILKLKDMYFLQNEADVKNVTRETEILVAKLVEVVKAYRVAFAAEKQLKHTLDFNDLEHFAYQILTNESPEGQAVVEQLKSHYSEVMVDEYQDTNQLQESILQQIVSKEPGNMFMVGDVKQSIYQFRQADPSLFMGKYDQYRQSSNPDGEAIVLAENFRSVGNVINFTNLIFEQLMDSNVGEMEYDDDAHLKFGAVNDYDTTKDAPAEILLYESNSVKEESKNYTEDDDDSTDENIDKTVGEAVMVGQRIQKMVQEHETVIDRSTGQDRPIEYGDIAILVASRSNNPVIEEQFGLLGIPVTLSGSENYFQATEVRIMMSLLRIIDNPYQDIPLVAVLRSPIVGLDENELAYLRIQNKTDQYYQALQDFAQRTPAQDDEFGQRLHEKITRFLTQLNQFKQIAKQNRLVDLIWSIFEETGFLDYVGGMPGGRQRQANLHALYNRAHDYEQSSFKGIFQFVRFINQMQKKEQDLAEAQTQVDTNTVNVMTIHGSKGLEFPVVILMNTTGQFNRSDFQKSSFILDGKKGIGITYLNPQRIKIDTIQKQLLKDGKNRKNQAEEMRLLYVALTRAEQRLIITGKALSGIKKVESWESAFQATQLPLPPQLRLNANNFMQWIGMAIARHPSFKSHLVSGYAPLPNLNEDKSKFTFNIVTEADLGISETQPNTIEVNEETDEEQVQLTIEQQNLIKHILNYQYPNRAATQTTAYQSVSEIKRLFDDPDNHELIQLDLENVDKKQGRYTNVEFGKPQFLREEKAPTAAEIGTATHLIFQLLDLNQVPTVEDVDRLIKQLTIAKTIPESIALKINRESIIEFYQSEFGQQVIANGNSLKRETPFSLLLPAKTLFEDLKDSDEEILIHGIIDGYFINDGAVTIFDYKTDDVHDNIDEIVEKYRGQVNLYSEALTRIENVPVEHKYLYLLSINQLVEI</sequence>
<dbReference type="InterPro" id="IPR014017">
    <property type="entry name" value="DNA_helicase_UvrD-like_C"/>
</dbReference>
<evidence type="ECO:0000256" key="14">
    <source>
        <dbReference type="PROSITE-ProRule" id="PRU00560"/>
    </source>
</evidence>
<comment type="subunit">
    <text evidence="13">Heterodimer of AddA and AddB/RexB.</text>
</comment>
<comment type="cofactor">
    <cofactor evidence="13">
        <name>Mg(2+)</name>
        <dbReference type="ChEBI" id="CHEBI:18420"/>
    </cofactor>
</comment>
<keyword evidence="6 13" id="KW-0269">Exonuclease</keyword>
<dbReference type="SUPFAM" id="SSF52540">
    <property type="entry name" value="P-loop containing nucleoside triphosphate hydrolases"/>
    <property type="match status" value="1"/>
</dbReference>
<dbReference type="GO" id="GO:0016887">
    <property type="term" value="F:ATP hydrolysis activity"/>
    <property type="evidence" value="ECO:0007669"/>
    <property type="project" value="RHEA"/>
</dbReference>
<comment type="function">
    <text evidence="13">The heterodimer acts as both an ATP-dependent DNA helicase and an ATP-dependent, dual-direction single-stranded exonuclease. Recognizes the chi site generating a DNA molecule suitable for the initiation of homologous recombination. The AddA nuclease domain is required for chi fragment generation; this subunit has the helicase and 3' -&gt; 5' nuclease activities.</text>
</comment>
<reference evidence="17 18" key="1">
    <citation type="submission" date="2019-09" db="EMBL/GenBank/DDBJ databases">
        <title>Complete Genome Sequence of Lactobacillus nenjiangensis SH-Y15, isolated from sauerkraut.</title>
        <authorList>
            <person name="Yang H."/>
        </authorList>
    </citation>
    <scope>NUCLEOTIDE SEQUENCE [LARGE SCALE GENOMIC DNA]</scope>
    <source>
        <strain evidence="17 18">SH-Y15</strain>
    </source>
</reference>
<dbReference type="EMBL" id="CP043939">
    <property type="protein sequence ID" value="QER68260.1"/>
    <property type="molecule type" value="Genomic_DNA"/>
</dbReference>
<evidence type="ECO:0000259" key="15">
    <source>
        <dbReference type="PROSITE" id="PS51198"/>
    </source>
</evidence>
<dbReference type="OrthoDB" id="9810135at2"/>
<evidence type="ECO:0000256" key="4">
    <source>
        <dbReference type="ARBA" id="ARBA00022801"/>
    </source>
</evidence>
<dbReference type="PROSITE" id="PS51198">
    <property type="entry name" value="UVRD_HELICASE_ATP_BIND"/>
    <property type="match status" value="1"/>
</dbReference>
<accession>A0A5P1X2X7</accession>
<evidence type="ECO:0000256" key="5">
    <source>
        <dbReference type="ARBA" id="ARBA00022806"/>
    </source>
</evidence>
<dbReference type="InterPro" id="IPR027417">
    <property type="entry name" value="P-loop_NTPase"/>
</dbReference>
<evidence type="ECO:0000256" key="10">
    <source>
        <dbReference type="ARBA" id="ARBA00023235"/>
    </source>
</evidence>
<comment type="catalytic activity">
    <reaction evidence="11 13">
        <text>Couples ATP hydrolysis with the unwinding of duplex DNA by translocating in the 3'-5' direction.</text>
        <dbReference type="EC" id="5.6.2.4"/>
    </reaction>
</comment>
<feature type="domain" description="UvrD-like helicase ATP-binding" evidence="15">
    <location>
        <begin position="3"/>
        <end position="473"/>
    </location>
</feature>
<dbReference type="NCBIfam" id="TIGR02785">
    <property type="entry name" value="addA_Gpos"/>
    <property type="match status" value="1"/>
</dbReference>
<dbReference type="Gene3D" id="3.40.50.300">
    <property type="entry name" value="P-loop containing nucleotide triphosphate hydrolases"/>
    <property type="match status" value="4"/>
</dbReference>